<dbReference type="InterPro" id="IPR036291">
    <property type="entry name" value="NAD(P)-bd_dom_sf"/>
</dbReference>
<dbReference type="Gene3D" id="3.40.50.720">
    <property type="entry name" value="NAD(P)-binding Rossmann-like Domain"/>
    <property type="match status" value="1"/>
</dbReference>
<organism evidence="1 2">
    <name type="scientific">Thalassomonas haliotis</name>
    <dbReference type="NCBI Taxonomy" id="485448"/>
    <lineage>
        <taxon>Bacteria</taxon>
        <taxon>Pseudomonadati</taxon>
        <taxon>Pseudomonadota</taxon>
        <taxon>Gammaproteobacteria</taxon>
        <taxon>Alteromonadales</taxon>
        <taxon>Colwelliaceae</taxon>
        <taxon>Thalassomonas</taxon>
    </lineage>
</organism>
<gene>
    <name evidence="1" type="ORF">H3N35_23660</name>
</gene>
<dbReference type="EMBL" id="CP059693">
    <property type="protein sequence ID" value="WDE14639.1"/>
    <property type="molecule type" value="Genomic_DNA"/>
</dbReference>
<sequence length="291" mass="31372">MCQTAGGFLSKIAVDNAANSVGIIGCGWLGRPLAGLLMKENTQVMATSTREEKAAELNQVGIDSRVLQLPQAPSQLSGHDIFSCRKLVVCITPQLKKGRVDYPEKIAGLVAAAEKNGVEKIILLSTSSVYNGLEGEVFEEAGLDVNANKVAILAQAEQSVLNFNGLSAVLRLSGLIGPARHPGRFLAGKKDLANPDAAVNLIHQADALGLINCLLKQKQVQGIFNGVANTRMSRQQFYQQAALALSLPEPAFNDLDRGITGKVINGDKGRRELSYQYQYDDLVLWMKNNEN</sequence>
<reference evidence="1 2" key="1">
    <citation type="journal article" date="2022" name="Mar. Drugs">
        <title>Bioassay-Guided Fractionation Leads to the Detection of Cholic Acid Generated by the Rare Thalassomonas sp.</title>
        <authorList>
            <person name="Pheiffer F."/>
            <person name="Schneider Y.K."/>
            <person name="Hansen E.H."/>
            <person name="Andersen J.H."/>
            <person name="Isaksson J."/>
            <person name="Busche T."/>
            <person name="R C."/>
            <person name="Kalinowski J."/>
            <person name="Zyl L.V."/>
            <person name="Trindade M."/>
        </authorList>
    </citation>
    <scope>NUCLEOTIDE SEQUENCE [LARGE SCALE GENOMIC DNA]</scope>
    <source>
        <strain evidence="1 2">A5K-61T</strain>
    </source>
</reference>
<name>A0ABY7VLH1_9GAMM</name>
<evidence type="ECO:0000313" key="2">
    <source>
        <dbReference type="Proteomes" id="UP001215231"/>
    </source>
</evidence>
<evidence type="ECO:0000313" key="1">
    <source>
        <dbReference type="EMBL" id="WDE14639.1"/>
    </source>
</evidence>
<protein>
    <submittedName>
        <fullName evidence="1">SDR family NAD(P)-dependent oxidoreductase</fullName>
    </submittedName>
</protein>
<proteinExistence type="predicted"/>
<dbReference type="PANTHER" id="PTHR48079">
    <property type="entry name" value="PROTEIN YEEZ"/>
    <property type="match status" value="1"/>
</dbReference>
<dbReference type="SUPFAM" id="SSF51735">
    <property type="entry name" value="NAD(P)-binding Rossmann-fold domains"/>
    <property type="match status" value="1"/>
</dbReference>
<dbReference type="Proteomes" id="UP001215231">
    <property type="component" value="Chromosome"/>
</dbReference>
<dbReference type="PANTHER" id="PTHR48079:SF6">
    <property type="entry name" value="NAD(P)-BINDING DOMAIN-CONTAINING PROTEIN-RELATED"/>
    <property type="match status" value="1"/>
</dbReference>
<accession>A0ABY7VLH1</accession>
<dbReference type="InterPro" id="IPR051783">
    <property type="entry name" value="NAD(P)-dependent_oxidoreduct"/>
</dbReference>
<keyword evidence="2" id="KW-1185">Reference proteome</keyword>